<dbReference type="KEGG" id="pes:SOPEG_0218"/>
<evidence type="ECO:0000313" key="4">
    <source>
        <dbReference type="Proteomes" id="UP000019025"/>
    </source>
</evidence>
<organism evidence="3 4">
    <name type="scientific">Candidatus Sodalis pierantonii str. SOPE</name>
    <dbReference type="NCBI Taxonomy" id="2342"/>
    <lineage>
        <taxon>Bacteria</taxon>
        <taxon>Pseudomonadati</taxon>
        <taxon>Pseudomonadota</taxon>
        <taxon>Gammaproteobacteria</taxon>
        <taxon>Enterobacterales</taxon>
        <taxon>Bruguierivoracaceae</taxon>
        <taxon>Sodalis</taxon>
    </lineage>
</organism>
<dbReference type="EMBL" id="CP006568">
    <property type="protein sequence ID" value="AHF72948.1"/>
    <property type="molecule type" value="Genomic_DNA"/>
</dbReference>
<evidence type="ECO:0000313" key="3">
    <source>
        <dbReference type="EMBL" id="AHF72948.1"/>
    </source>
</evidence>
<dbReference type="RefSeq" id="WP_025243995.1">
    <property type="nucleotide sequence ID" value="NZ_CP006568.1"/>
</dbReference>
<keyword evidence="4" id="KW-1185">Reference proteome</keyword>
<dbReference type="Pfam" id="PF09557">
    <property type="entry name" value="DUF2382"/>
    <property type="match status" value="1"/>
</dbReference>
<protein>
    <recommendedName>
        <fullName evidence="2">DUF2382 domain-containing protein</fullName>
    </recommendedName>
</protein>
<evidence type="ECO:0000256" key="1">
    <source>
        <dbReference type="SAM" id="MobiDB-lite"/>
    </source>
</evidence>
<dbReference type="eggNOG" id="COG3861">
    <property type="taxonomic scope" value="Bacteria"/>
</dbReference>
<dbReference type="InterPro" id="IPR019060">
    <property type="entry name" value="DUF2382"/>
</dbReference>
<proteinExistence type="predicted"/>
<dbReference type="AlphaFoldDB" id="W0HLK7"/>
<accession>W0HLK7</accession>
<dbReference type="HOGENOM" id="CLU_133203_0_0_6"/>
<sequence>MRNHSADDSSLPSTAEGETAETVQETLPLAQERVDVAKQRVVQGCVTVTRRTTEREQAIEEWLQQENVEIHRVIKGTPLEAHPAIREEDGVMIIPVVDEHIEVVRTLVLREEIHIRKVTTAVPYQESVTLRSQDITVEKQRDDCSDAKYFGLICKQFWTPLNY</sequence>
<dbReference type="Proteomes" id="UP000019025">
    <property type="component" value="Chromosome"/>
</dbReference>
<feature type="region of interest" description="Disordered" evidence="1">
    <location>
        <begin position="1"/>
        <end position="23"/>
    </location>
</feature>
<evidence type="ECO:0000259" key="2">
    <source>
        <dbReference type="Pfam" id="PF09557"/>
    </source>
</evidence>
<reference evidence="3 4" key="1">
    <citation type="journal article" date="2014" name="Genome Biol. Evol.">
        <title>Genome degeneration and adaptation in a nascent stage of symbiosis.</title>
        <authorList>
            <person name="Oakeson K.F."/>
            <person name="Gil R."/>
            <person name="Clayton A.L."/>
            <person name="Dunn D.M."/>
            <person name="von Niederhausern A.C."/>
            <person name="Hamil C."/>
            <person name="Aoyagi A."/>
            <person name="Duval B."/>
            <person name="Baca A."/>
            <person name="Silva F.J."/>
            <person name="Vallier A."/>
            <person name="Jackson D.G."/>
            <person name="Latorre A."/>
            <person name="Weiss R.B."/>
            <person name="Heddi A."/>
            <person name="Moya A."/>
            <person name="Dale C."/>
        </authorList>
    </citation>
    <scope>NUCLEOTIDE SEQUENCE [LARGE SCALE GENOMIC DNA]</scope>
    <source>
        <strain evidence="4">none</strain>
    </source>
</reference>
<name>W0HLK7_9GAMM</name>
<gene>
    <name evidence="3" type="ORF">SOPEG_0218</name>
</gene>
<dbReference type="STRING" id="2342.SOPEG_0218"/>
<feature type="domain" description="DUF2382" evidence="2">
    <location>
        <begin position="27"/>
        <end position="137"/>
    </location>
</feature>